<dbReference type="Pfam" id="PF11042">
    <property type="entry name" value="DUF2750"/>
    <property type="match status" value="1"/>
</dbReference>
<evidence type="ECO:0000313" key="2">
    <source>
        <dbReference type="Proteomes" id="UP001596364"/>
    </source>
</evidence>
<sequence>MNADEIQKVLAMNADKRAEYHHQSVTANREVWTLIDDDGAVLLVDEELDCVPVWPAEVFVKEWINEDWAHCRPHKISLQDWQQKWLPGLADDDLDIIVFPLQHDGGVVESPLA</sequence>
<keyword evidence="2" id="KW-1185">Reference proteome</keyword>
<accession>A0ABW1XPB0</accession>
<organism evidence="1 2">
    <name type="scientific">Pseudobowmanella zhangzhouensis</name>
    <dbReference type="NCBI Taxonomy" id="1537679"/>
    <lineage>
        <taxon>Bacteria</taxon>
        <taxon>Pseudomonadati</taxon>
        <taxon>Pseudomonadota</taxon>
        <taxon>Gammaproteobacteria</taxon>
        <taxon>Alteromonadales</taxon>
        <taxon>Alteromonadaceae</taxon>
    </lineage>
</organism>
<name>A0ABW1XPB0_9ALTE</name>
<evidence type="ECO:0000313" key="1">
    <source>
        <dbReference type="EMBL" id="MFC6441479.1"/>
    </source>
</evidence>
<dbReference type="InterPro" id="IPR021284">
    <property type="entry name" value="DUF2750"/>
</dbReference>
<dbReference type="EMBL" id="JBHSUS010000001">
    <property type="protein sequence ID" value="MFC6441479.1"/>
    <property type="molecule type" value="Genomic_DNA"/>
</dbReference>
<comment type="caution">
    <text evidence="1">The sequence shown here is derived from an EMBL/GenBank/DDBJ whole genome shotgun (WGS) entry which is preliminary data.</text>
</comment>
<dbReference type="RefSeq" id="WP_131257759.1">
    <property type="nucleotide sequence ID" value="NZ_JBHSUS010000001.1"/>
</dbReference>
<proteinExistence type="predicted"/>
<reference evidence="2" key="1">
    <citation type="journal article" date="2019" name="Int. J. Syst. Evol. Microbiol.">
        <title>The Global Catalogue of Microorganisms (GCM) 10K type strain sequencing project: providing services to taxonomists for standard genome sequencing and annotation.</title>
        <authorList>
            <consortium name="The Broad Institute Genomics Platform"/>
            <consortium name="The Broad Institute Genome Sequencing Center for Infectious Disease"/>
            <person name="Wu L."/>
            <person name="Ma J."/>
        </authorList>
    </citation>
    <scope>NUCLEOTIDE SEQUENCE [LARGE SCALE GENOMIC DNA]</scope>
    <source>
        <strain evidence="2">CGMCC 1.16031</strain>
    </source>
</reference>
<dbReference type="Proteomes" id="UP001596364">
    <property type="component" value="Unassembled WGS sequence"/>
</dbReference>
<gene>
    <name evidence="1" type="ORF">ACFP85_15100</name>
</gene>
<protein>
    <submittedName>
        <fullName evidence="1">DUF2750 domain-containing protein</fullName>
    </submittedName>
</protein>